<protein>
    <recommendedName>
        <fullName evidence="3">Secreted protein</fullName>
    </recommendedName>
</protein>
<comment type="caution">
    <text evidence="1">The sequence shown here is derived from an EMBL/GenBank/DDBJ whole genome shotgun (WGS) entry which is preliminary data.</text>
</comment>
<keyword evidence="2" id="KW-1185">Reference proteome</keyword>
<accession>A0ABQ9K8J0</accession>
<evidence type="ECO:0008006" key="3">
    <source>
        <dbReference type="Google" id="ProtNLM"/>
    </source>
</evidence>
<name>A0ABQ9K8J0_9CUCU</name>
<gene>
    <name evidence="1" type="ORF">NQ317_006222</name>
</gene>
<sequence>MLSTFNFLLCEYVLNIVIAQLIVTTSYRTTPMLAVSQMQINSLFDAYELFYLHKAELRLSVQLLPTALLSCQKVALDFSDTVDV</sequence>
<reference evidence="1" key="1">
    <citation type="journal article" date="2023" name="Insect Mol. Biol.">
        <title>Genome sequencing provides insights into the evolution of gene families encoding plant cell wall-degrading enzymes in longhorned beetles.</title>
        <authorList>
            <person name="Shin N.R."/>
            <person name="Okamura Y."/>
            <person name="Kirsch R."/>
            <person name="Pauchet Y."/>
        </authorList>
    </citation>
    <scope>NUCLEOTIDE SEQUENCE</scope>
    <source>
        <strain evidence="1">MMC_N1</strain>
    </source>
</reference>
<proteinExistence type="predicted"/>
<organism evidence="1 2">
    <name type="scientific">Molorchus minor</name>
    <dbReference type="NCBI Taxonomy" id="1323400"/>
    <lineage>
        <taxon>Eukaryota</taxon>
        <taxon>Metazoa</taxon>
        <taxon>Ecdysozoa</taxon>
        <taxon>Arthropoda</taxon>
        <taxon>Hexapoda</taxon>
        <taxon>Insecta</taxon>
        <taxon>Pterygota</taxon>
        <taxon>Neoptera</taxon>
        <taxon>Endopterygota</taxon>
        <taxon>Coleoptera</taxon>
        <taxon>Polyphaga</taxon>
        <taxon>Cucujiformia</taxon>
        <taxon>Chrysomeloidea</taxon>
        <taxon>Cerambycidae</taxon>
        <taxon>Lamiinae</taxon>
        <taxon>Monochamini</taxon>
        <taxon>Molorchus</taxon>
    </lineage>
</organism>
<dbReference type="EMBL" id="JAPWTJ010000006">
    <property type="protein sequence ID" value="KAJ8985850.1"/>
    <property type="molecule type" value="Genomic_DNA"/>
</dbReference>
<dbReference type="Proteomes" id="UP001162164">
    <property type="component" value="Unassembled WGS sequence"/>
</dbReference>
<evidence type="ECO:0000313" key="1">
    <source>
        <dbReference type="EMBL" id="KAJ8985850.1"/>
    </source>
</evidence>
<evidence type="ECO:0000313" key="2">
    <source>
        <dbReference type="Proteomes" id="UP001162164"/>
    </source>
</evidence>